<dbReference type="STRING" id="5353.A0A1Q3E1P9"/>
<dbReference type="GO" id="GO:0016787">
    <property type="term" value="F:hydrolase activity"/>
    <property type="evidence" value="ECO:0007669"/>
    <property type="project" value="InterPro"/>
</dbReference>
<reference evidence="1 2" key="1">
    <citation type="submission" date="2016-08" db="EMBL/GenBank/DDBJ databases">
        <authorList>
            <consortium name="Lentinula edodes genome sequencing consortium"/>
            <person name="Sakamoto Y."/>
            <person name="Nakade K."/>
            <person name="Sato S."/>
            <person name="Yoshida Y."/>
            <person name="Miyazaki K."/>
            <person name="Natsume S."/>
            <person name="Konno N."/>
        </authorList>
    </citation>
    <scope>NUCLEOTIDE SEQUENCE [LARGE SCALE GENOMIC DNA]</scope>
    <source>
        <strain evidence="1 2">NBRC 111202</strain>
    </source>
</reference>
<keyword evidence="1" id="KW-0547">Nucleotide-binding</keyword>
<dbReference type="NCBIfam" id="TIGR00730">
    <property type="entry name" value="Rossman fold protein, TIGR00730 family"/>
    <property type="match status" value="1"/>
</dbReference>
<dbReference type="AlphaFoldDB" id="A0A1Q3E1P9"/>
<dbReference type="InterPro" id="IPR031100">
    <property type="entry name" value="LOG_fam"/>
</dbReference>
<evidence type="ECO:0000313" key="2">
    <source>
        <dbReference type="Proteomes" id="UP000188533"/>
    </source>
</evidence>
<gene>
    <name evidence="1" type="ORF">LENED_002733</name>
</gene>
<keyword evidence="1" id="KW-0067">ATP-binding</keyword>
<sequence length="258" mass="27897">MQPVLKRQTLYGTSADSESRFPSLPFISHITAFGGTGNLSIKAYSQDRHSRKQLSSSYFINQTDGPLAPASVCVYCAASPGNIPAHRAAAVSVGTALARAGRTLIYGGSSKGLMATGGEGIGDEYEQKGKLKTIIVKSMHERKMKMAILAEGGFVALPGGYGTLEEIFEVTTWSQLGIHSKPVILLNVEGYFNPLRTFIQDAVAAGYIRQQYAELITFVDAPSDCSQESFDWGLATLQSLSTWNSAKEGLFQWARTKL</sequence>
<organism evidence="1 2">
    <name type="scientific">Lentinula edodes</name>
    <name type="common">Shiitake mushroom</name>
    <name type="synonym">Lentinus edodes</name>
    <dbReference type="NCBI Taxonomy" id="5353"/>
    <lineage>
        <taxon>Eukaryota</taxon>
        <taxon>Fungi</taxon>
        <taxon>Dikarya</taxon>
        <taxon>Basidiomycota</taxon>
        <taxon>Agaricomycotina</taxon>
        <taxon>Agaricomycetes</taxon>
        <taxon>Agaricomycetidae</taxon>
        <taxon>Agaricales</taxon>
        <taxon>Marasmiineae</taxon>
        <taxon>Omphalotaceae</taxon>
        <taxon>Lentinula</taxon>
    </lineage>
</organism>
<reference evidence="1 2" key="2">
    <citation type="submission" date="2017-02" db="EMBL/GenBank/DDBJ databases">
        <title>A genome survey and senescence transcriptome analysis in Lentinula edodes.</title>
        <authorList>
            <person name="Sakamoto Y."/>
            <person name="Nakade K."/>
            <person name="Sato S."/>
            <person name="Yoshida Y."/>
            <person name="Miyazaki K."/>
            <person name="Natsume S."/>
            <person name="Konno N."/>
        </authorList>
    </citation>
    <scope>NUCLEOTIDE SEQUENCE [LARGE SCALE GENOMIC DNA]</scope>
    <source>
        <strain evidence="1 2">NBRC 111202</strain>
    </source>
</reference>
<dbReference type="InterPro" id="IPR005269">
    <property type="entry name" value="LOG"/>
</dbReference>
<proteinExistence type="predicted"/>
<dbReference type="Proteomes" id="UP000188533">
    <property type="component" value="Unassembled WGS sequence"/>
</dbReference>
<evidence type="ECO:0000313" key="1">
    <source>
        <dbReference type="EMBL" id="GAW01153.1"/>
    </source>
</evidence>
<dbReference type="Pfam" id="PF03641">
    <property type="entry name" value="Lysine_decarbox"/>
    <property type="match status" value="1"/>
</dbReference>
<accession>A0A1Q3E1P9</accession>
<dbReference type="GO" id="GO:0005524">
    <property type="term" value="F:ATP binding"/>
    <property type="evidence" value="ECO:0007669"/>
    <property type="project" value="UniProtKB-KW"/>
</dbReference>
<comment type="caution">
    <text evidence="1">The sequence shown here is derived from an EMBL/GenBank/DDBJ whole genome shotgun (WGS) entry which is preliminary data.</text>
</comment>
<name>A0A1Q3E1P9_LENED</name>
<dbReference type="PANTHER" id="PTHR31223">
    <property type="entry name" value="LOG FAMILY PROTEIN YJL055W"/>
    <property type="match status" value="1"/>
</dbReference>
<dbReference type="EMBL" id="BDGU01000053">
    <property type="protein sequence ID" value="GAW01153.1"/>
    <property type="molecule type" value="Genomic_DNA"/>
</dbReference>
<dbReference type="GO" id="GO:0009691">
    <property type="term" value="P:cytokinin biosynthetic process"/>
    <property type="evidence" value="ECO:0007669"/>
    <property type="project" value="InterPro"/>
</dbReference>
<protein>
    <submittedName>
        <fullName evidence="1">Related to ATP-binding cassette transporter</fullName>
    </submittedName>
</protein>
<keyword evidence="2" id="KW-1185">Reference proteome</keyword>
<dbReference type="SUPFAM" id="SSF102405">
    <property type="entry name" value="MCP/YpsA-like"/>
    <property type="match status" value="1"/>
</dbReference>
<dbReference type="Gene3D" id="3.40.50.450">
    <property type="match status" value="1"/>
</dbReference>